<evidence type="ECO:0000256" key="1">
    <source>
        <dbReference type="SAM" id="Phobius"/>
    </source>
</evidence>
<dbReference type="EMBL" id="JAQGDS010000003">
    <property type="protein sequence ID" value="KAJ6262437.1"/>
    <property type="molecule type" value="Genomic_DNA"/>
</dbReference>
<feature type="transmembrane region" description="Helical" evidence="1">
    <location>
        <begin position="12"/>
        <end position="32"/>
    </location>
</feature>
<protein>
    <submittedName>
        <fullName evidence="2">Uncharacterized protein</fullName>
    </submittedName>
</protein>
<keyword evidence="1" id="KW-0812">Transmembrane</keyword>
<proteinExistence type="predicted"/>
<accession>A0AAD6J5H8</accession>
<dbReference type="AlphaFoldDB" id="A0AAD6J5H8"/>
<feature type="transmembrane region" description="Helical" evidence="1">
    <location>
        <begin position="110"/>
        <end position="130"/>
    </location>
</feature>
<keyword evidence="1" id="KW-0472">Membrane</keyword>
<gene>
    <name evidence="2" type="ORF">Dda_3245</name>
</gene>
<evidence type="ECO:0000313" key="3">
    <source>
        <dbReference type="Proteomes" id="UP001221413"/>
    </source>
</evidence>
<feature type="transmembrane region" description="Helical" evidence="1">
    <location>
        <begin position="44"/>
        <end position="64"/>
    </location>
</feature>
<name>A0AAD6J5H8_DREDA</name>
<keyword evidence="3" id="KW-1185">Reference proteome</keyword>
<dbReference type="Proteomes" id="UP001221413">
    <property type="component" value="Unassembled WGS sequence"/>
</dbReference>
<evidence type="ECO:0000313" key="2">
    <source>
        <dbReference type="EMBL" id="KAJ6262437.1"/>
    </source>
</evidence>
<comment type="caution">
    <text evidence="2">The sequence shown here is derived from an EMBL/GenBank/DDBJ whole genome shotgun (WGS) entry which is preliminary data.</text>
</comment>
<organism evidence="2 3">
    <name type="scientific">Drechslerella dactyloides</name>
    <name type="common">Nematode-trapping fungus</name>
    <name type="synonym">Arthrobotrys dactyloides</name>
    <dbReference type="NCBI Taxonomy" id="74499"/>
    <lineage>
        <taxon>Eukaryota</taxon>
        <taxon>Fungi</taxon>
        <taxon>Dikarya</taxon>
        <taxon>Ascomycota</taxon>
        <taxon>Pezizomycotina</taxon>
        <taxon>Orbiliomycetes</taxon>
        <taxon>Orbiliales</taxon>
        <taxon>Orbiliaceae</taxon>
        <taxon>Drechslerella</taxon>
    </lineage>
</organism>
<reference evidence="2" key="1">
    <citation type="submission" date="2023-01" db="EMBL/GenBank/DDBJ databases">
        <title>The chitinases involved in constricting ring structure development in the nematode-trapping fungus Drechslerella dactyloides.</title>
        <authorList>
            <person name="Wang R."/>
            <person name="Zhang L."/>
            <person name="Tang P."/>
            <person name="Li S."/>
            <person name="Liang L."/>
        </authorList>
    </citation>
    <scope>NUCLEOTIDE SEQUENCE</scope>
    <source>
        <strain evidence="2">YMF1.00031</strain>
    </source>
</reference>
<keyword evidence="1" id="KW-1133">Transmembrane helix</keyword>
<sequence>MKAPKYPLIRPILATVLSLAVTAIIAVLPFQTWQLTEFGVYNSYQHTVYATVSTIISTLCTLFITTQIRFLWIEHVDVLLTANLDNAKTLDRTWRTALGISSISDMLHNLHVQLTFLLAGLITTALVASFTPTTFQVTKSTKLDIPDGNPYNCASENATLSYYTWNSSTTSTGTFGCGVNLNGCPTRFALTLLGNINTNVVTEYAYDDSGVAISGSAAGAPLGIYSSAQYEIGQAFGRLTGTFGSGLMDLTACVPVMVSTPFQCRVGGTITTFRDSKTGLPGATATSDNGLCVSTQLFQDTQSGSWQSSGFCAHGQIGQGTIVLGSTGGLTHFLGAGLGLEVPHSINDTFVVTCDVDARQSFAYRSVTLSLQNYFSIGTAQLKLYGRSLSGSVGACTPEYRTISDTLFAMTAGANWQVLDQNRGNDGLLQGLADKVSIFAPWRTDEAAETPRQPPWVFPNSRNALEDVLGLTSAIVVSRINSTTVQTTATYHLIATRIGSGHAYSLAYCIPPLAAAIILTTMLIRNRREPAPSYHTSTILSLLPGRSRYSYA</sequence>